<evidence type="ECO:0000256" key="1">
    <source>
        <dbReference type="SAM" id="Phobius"/>
    </source>
</evidence>
<protein>
    <recommendedName>
        <fullName evidence="2">Zona occludens toxin N-terminal domain-containing protein</fullName>
    </recommendedName>
</protein>
<dbReference type="EMBL" id="BAOS01000001">
    <property type="protein sequence ID" value="GAX59095.1"/>
    <property type="molecule type" value="Genomic_DNA"/>
</dbReference>
<dbReference type="OrthoDB" id="102453at2"/>
<evidence type="ECO:0000313" key="4">
    <source>
        <dbReference type="Proteomes" id="UP000218542"/>
    </source>
</evidence>
<organism evidence="3 4">
    <name type="scientific">Candidatus Scalindua japonica</name>
    <dbReference type="NCBI Taxonomy" id="1284222"/>
    <lineage>
        <taxon>Bacteria</taxon>
        <taxon>Pseudomonadati</taxon>
        <taxon>Planctomycetota</taxon>
        <taxon>Candidatus Brocadiia</taxon>
        <taxon>Candidatus Brocadiales</taxon>
        <taxon>Candidatus Scalinduaceae</taxon>
        <taxon>Candidatus Scalindua</taxon>
    </lineage>
</organism>
<dbReference type="AlphaFoldDB" id="A0A286TTB3"/>
<name>A0A286TTB3_9BACT</name>
<feature type="domain" description="Zona occludens toxin N-terminal" evidence="2">
    <location>
        <begin position="2"/>
        <end position="188"/>
    </location>
</feature>
<gene>
    <name evidence="3" type="ORF">SCALIN_C01_0026</name>
</gene>
<evidence type="ECO:0000313" key="3">
    <source>
        <dbReference type="EMBL" id="GAX59095.1"/>
    </source>
</evidence>
<keyword evidence="1" id="KW-0472">Membrane</keyword>
<dbReference type="InterPro" id="IPR008900">
    <property type="entry name" value="Zot_N"/>
</dbReference>
<accession>A0A286TTB3</accession>
<dbReference type="Proteomes" id="UP000218542">
    <property type="component" value="Unassembled WGS sequence"/>
</dbReference>
<evidence type="ECO:0000259" key="2">
    <source>
        <dbReference type="Pfam" id="PF05707"/>
    </source>
</evidence>
<feature type="transmembrane region" description="Helical" evidence="1">
    <location>
        <begin position="204"/>
        <end position="222"/>
    </location>
</feature>
<reference evidence="4" key="1">
    <citation type="journal article" date="2017" name="Environ. Microbiol. Rep.">
        <title>Genetic Diversity of Marine Anaerobic Ammonium-Oxidizing Bacteria as Revealed by Genomic and Proteomic Analyses of 'Candidatus Scalindua japonica'.</title>
        <authorList>
            <person name="Oshiki M."/>
            <person name="Mizuto K."/>
            <person name="Kimura Z."/>
            <person name="Kindaichi T."/>
            <person name="Satoh H."/>
            <person name="Okabe S."/>
        </authorList>
    </citation>
    <scope>NUCLEOTIDE SEQUENCE [LARGE SCALE GENOMIC DNA]</scope>
    <source>
        <strain evidence="4">husup-a2</strain>
    </source>
</reference>
<dbReference type="RefSeq" id="WP_096892241.1">
    <property type="nucleotide sequence ID" value="NZ_BAOS01000001.1"/>
</dbReference>
<dbReference type="Gene3D" id="3.40.50.300">
    <property type="entry name" value="P-loop containing nucleotide triphosphate hydrolases"/>
    <property type="match status" value="1"/>
</dbReference>
<dbReference type="InterPro" id="IPR027417">
    <property type="entry name" value="P-loop_NTPase"/>
</dbReference>
<dbReference type="Pfam" id="PF05707">
    <property type="entry name" value="Zot"/>
    <property type="match status" value="1"/>
</dbReference>
<comment type="caution">
    <text evidence="3">The sequence shown here is derived from an EMBL/GenBank/DDBJ whole genome shotgun (WGS) entry which is preliminary data.</text>
</comment>
<keyword evidence="1" id="KW-1133">Transmembrane helix</keyword>
<proteinExistence type="predicted"/>
<keyword evidence="1" id="KW-0812">Transmembrane</keyword>
<sequence length="302" mass="35387">MAIRLIQGKIGSGKTYYAVNHVLKSYYTWSDELDSWVPKEKNVDVRVYTNIKNMKLGEDLDKFITDTGGLSSFFDNKYQETFCMNSNVIYIIDEAQSGNYFHRKYYDVNVFLFFQMHRHLGCDIYLITQDVRCLARELQQLAEYVIKAVRRSNSIGKSFTYKFYSGDECFKTKRIKQDQKVFGMYRSMIIGEGEKIKSIPFKHILIFVGLVVCAGLIFRFGFMKIFHNMNKHNIRTPVSVIDDVQKPQLEQKKLETDNNHMYRIIGIIDGHYVVQTPKGLQKVKINKSSRKNVRDEIKIEKL</sequence>
<keyword evidence="4" id="KW-1185">Reference proteome</keyword>